<comment type="caution">
    <text evidence="1">The sequence shown here is derived from an EMBL/GenBank/DDBJ whole genome shotgun (WGS) entry which is preliminary data.</text>
</comment>
<proteinExistence type="predicted"/>
<evidence type="ECO:0000313" key="1">
    <source>
        <dbReference type="EMBL" id="MCR2833321.1"/>
    </source>
</evidence>
<organism evidence="1 2">
    <name type="scientific">Parerythrobacter lacustris</name>
    <dbReference type="NCBI Taxonomy" id="2969984"/>
    <lineage>
        <taxon>Bacteria</taxon>
        <taxon>Pseudomonadati</taxon>
        <taxon>Pseudomonadota</taxon>
        <taxon>Alphaproteobacteria</taxon>
        <taxon>Sphingomonadales</taxon>
        <taxon>Erythrobacteraceae</taxon>
        <taxon>Parerythrobacter</taxon>
    </lineage>
</organism>
<sequence length="119" mass="12941">MSIDPPAFPAPPRRVRRTMADRLREAVLALSDGQGSVLAHAEQPWASITFAGSRHRLRIAYAGPEEVDAGEVLIAILPEHEFTLPGQLVADATVTGVEHTMLPQPRLVVECEILLLEEG</sequence>
<keyword evidence="2" id="KW-1185">Reference proteome</keyword>
<dbReference type="EMBL" id="JANKHH010000003">
    <property type="protein sequence ID" value="MCR2833321.1"/>
    <property type="molecule type" value="Genomic_DNA"/>
</dbReference>
<dbReference type="RefSeq" id="WP_257595090.1">
    <property type="nucleotide sequence ID" value="NZ_JANKHH010000003.1"/>
</dbReference>
<gene>
    <name evidence="1" type="ORF">NSO95_05140</name>
</gene>
<protein>
    <submittedName>
        <fullName evidence="1">Uncharacterized protein</fullName>
    </submittedName>
</protein>
<name>A0ABT1XNU1_9SPHN</name>
<accession>A0ABT1XNU1</accession>
<dbReference type="Proteomes" id="UP001206067">
    <property type="component" value="Unassembled WGS sequence"/>
</dbReference>
<reference evidence="1 2" key="1">
    <citation type="submission" date="2022-08" db="EMBL/GenBank/DDBJ databases">
        <title>Polyphasic taxonomy analysis of Qipengyuania sp.RS5-5.</title>
        <authorList>
            <person name="Xamxidin M."/>
            <person name="Wu M."/>
        </authorList>
    </citation>
    <scope>NUCLEOTIDE SEQUENCE [LARGE SCALE GENOMIC DNA]</scope>
    <source>
        <strain evidence="1 2">RS5-5</strain>
    </source>
</reference>
<evidence type="ECO:0000313" key="2">
    <source>
        <dbReference type="Proteomes" id="UP001206067"/>
    </source>
</evidence>